<keyword evidence="1" id="KW-0677">Repeat</keyword>
<organism evidence="4 5">
    <name type="scientific">candidate division WOR-3 bacterium JGI_Cruoil_03_44_89</name>
    <dbReference type="NCBI Taxonomy" id="1973748"/>
    <lineage>
        <taxon>Bacteria</taxon>
        <taxon>Bacteria division WOR-3</taxon>
    </lineage>
</organism>
<accession>A0A235BNL3</accession>
<proteinExistence type="predicted"/>
<evidence type="ECO:0000313" key="5">
    <source>
        <dbReference type="Proteomes" id="UP000215215"/>
    </source>
</evidence>
<dbReference type="EMBL" id="NOZQ01000230">
    <property type="protein sequence ID" value="OYD13629.1"/>
    <property type="molecule type" value="Genomic_DNA"/>
</dbReference>
<evidence type="ECO:0000256" key="3">
    <source>
        <dbReference type="PROSITE-ProRule" id="PRU00339"/>
    </source>
</evidence>
<dbReference type="Pfam" id="PF13181">
    <property type="entry name" value="TPR_8"/>
    <property type="match status" value="2"/>
</dbReference>
<dbReference type="Pfam" id="PF13432">
    <property type="entry name" value="TPR_16"/>
    <property type="match status" value="6"/>
</dbReference>
<feature type="repeat" description="TPR" evidence="3">
    <location>
        <begin position="385"/>
        <end position="418"/>
    </location>
</feature>
<feature type="repeat" description="TPR" evidence="3">
    <location>
        <begin position="479"/>
        <end position="512"/>
    </location>
</feature>
<feature type="repeat" description="TPR" evidence="3">
    <location>
        <begin position="151"/>
        <end position="184"/>
    </location>
</feature>
<dbReference type="SMART" id="SM00028">
    <property type="entry name" value="TPR"/>
    <property type="match status" value="12"/>
</dbReference>
<name>A0A235BNL3_UNCW3</name>
<dbReference type="PROSITE" id="PS50005">
    <property type="entry name" value="TPR"/>
    <property type="match status" value="5"/>
</dbReference>
<dbReference type="InterPro" id="IPR051012">
    <property type="entry name" value="CellSynth/LPSAsmb/PSIAsmb"/>
</dbReference>
<keyword evidence="2 3" id="KW-0802">TPR repeat</keyword>
<dbReference type="Pfam" id="PF13174">
    <property type="entry name" value="TPR_6"/>
    <property type="match status" value="2"/>
</dbReference>
<evidence type="ECO:0008006" key="6">
    <source>
        <dbReference type="Google" id="ProtNLM"/>
    </source>
</evidence>
<protein>
    <recommendedName>
        <fullName evidence="6">Outer membrane lipoprotein BamD-like domain-containing protein</fullName>
    </recommendedName>
</protein>
<dbReference type="PANTHER" id="PTHR45586">
    <property type="entry name" value="TPR REPEAT-CONTAINING PROTEIN PA4667"/>
    <property type="match status" value="1"/>
</dbReference>
<gene>
    <name evidence="4" type="ORF">CH333_10685</name>
</gene>
<feature type="repeat" description="TPR" evidence="3">
    <location>
        <begin position="516"/>
        <end position="549"/>
    </location>
</feature>
<dbReference type="InterPro" id="IPR011990">
    <property type="entry name" value="TPR-like_helical_dom_sf"/>
</dbReference>
<dbReference type="InterPro" id="IPR019734">
    <property type="entry name" value="TPR_rpt"/>
</dbReference>
<evidence type="ECO:0000256" key="2">
    <source>
        <dbReference type="ARBA" id="ARBA00022803"/>
    </source>
</evidence>
<dbReference type="SUPFAM" id="SSF81901">
    <property type="entry name" value="HCP-like"/>
    <property type="match status" value="1"/>
</dbReference>
<reference evidence="4 5" key="1">
    <citation type="submission" date="2017-07" db="EMBL/GenBank/DDBJ databases">
        <title>Recovery of genomes from metagenomes via a dereplication, aggregation, and scoring strategy.</title>
        <authorList>
            <person name="Sieber C.M."/>
            <person name="Probst A.J."/>
            <person name="Sharrar A."/>
            <person name="Thomas B.C."/>
            <person name="Hess M."/>
            <person name="Tringe S.G."/>
            <person name="Banfield J.F."/>
        </authorList>
    </citation>
    <scope>NUCLEOTIDE SEQUENCE [LARGE SCALE GENOMIC DNA]</scope>
    <source>
        <strain evidence="4">JGI_Cruoil_03_44_89</strain>
    </source>
</reference>
<sequence length="882" mass="101108">MVGFIILMSLLTPPKECFDFAYGLYRDGVFTLARDEFANLVREYPKSPYGEKAEYYIASSDFYLENYELARDEFTKFISTHPSSKFKDAARQQLARCHFELREYEKSISIYKFLDTPDSKYWLGECYYREGELDSALYYYKTVPLESSYTEYAIYSAGFIERELGHYDEALLSFDRLIREYPESALLDAALYYAGRIYYENGDYDTAEERLTDVGGKYEEEASLFLGHTYLKLGSYKRAKEKYTSLLSGRYCNAGILGLGDVYYTIGELDKALAEYKKLEKNENLKNDVAMRIGRVYFEKKQYDEALLWFDKLSNKEAKLMASNTLYEMGRYDEARDRYLSLYKETDDEEGLYRASLSSCKGKNFGEAERLALEYLNRDYEKYGAHIHLILGEVYYEKGDYTKAVEEYGKACEDVATEREGLLGLSYAYEKNKDVKNAINTLTILVKRHPDNDILYKAAELAYSLKEYERAIAWYGRIEGADFDAGKVYFDMGRYGEAIESFRTFIKKFPMNKKAEEAQFLIGAAERRMGDFGSSIEALDDLLKLYPSSDYVYNARILIGDNCFDMGRYDDALVSYKKALSLLPQPVPTDAMLAINGIIDAEYRAGGLESALSLASSYVKTNPHISDEISIKAGDLAYQDGEYNRAAEYYNTVKSSKLMPRALYWRGMSYYSLGNDGRAEEAFTRLVREFPGKEVTTRALLVLSDIYIKKDDLKDAKECLIKANNDEALLKLAEVYGKEGNPGEAERILKKLIKDGNGKTGDRARIELARIYIESGDTRNARLNLSVVLDGNNAPLKPKARFLEGESYRKDGDYKSASRSYLMVNYLYGENEFISKALFNAAECQMSLEKSNEARKFYMMVIERGDDSLLVKDAKNKLEEIK</sequence>
<evidence type="ECO:0000313" key="4">
    <source>
        <dbReference type="EMBL" id="OYD13629.1"/>
    </source>
</evidence>
<dbReference type="SUPFAM" id="SSF48452">
    <property type="entry name" value="TPR-like"/>
    <property type="match status" value="4"/>
</dbReference>
<feature type="repeat" description="TPR" evidence="3">
    <location>
        <begin position="553"/>
        <end position="586"/>
    </location>
</feature>
<dbReference type="PANTHER" id="PTHR45586:SF1">
    <property type="entry name" value="LIPOPOLYSACCHARIDE ASSEMBLY PROTEIN B"/>
    <property type="match status" value="1"/>
</dbReference>
<dbReference type="AlphaFoldDB" id="A0A235BNL3"/>
<dbReference type="Gene3D" id="1.25.40.10">
    <property type="entry name" value="Tetratricopeptide repeat domain"/>
    <property type="match status" value="9"/>
</dbReference>
<comment type="caution">
    <text evidence="4">The sequence shown here is derived from an EMBL/GenBank/DDBJ whole genome shotgun (WGS) entry which is preliminary data.</text>
</comment>
<evidence type="ECO:0000256" key="1">
    <source>
        <dbReference type="ARBA" id="ARBA00022737"/>
    </source>
</evidence>
<dbReference type="Proteomes" id="UP000215215">
    <property type="component" value="Unassembled WGS sequence"/>
</dbReference>